<keyword evidence="1" id="KW-0813">Transport</keyword>
<keyword evidence="4" id="KW-1185">Reference proteome</keyword>
<dbReference type="InterPro" id="IPR004713">
    <property type="entry name" value="CaH_exchang"/>
</dbReference>
<dbReference type="PANTHER" id="PTHR31503:SF22">
    <property type="entry name" value="VACUOLAR CALCIUM ION TRANSPORTER"/>
    <property type="match status" value="1"/>
</dbReference>
<protein>
    <submittedName>
        <fullName evidence="3">Uncharacterized protein</fullName>
    </submittedName>
</protein>
<dbReference type="Proteomes" id="UP001211065">
    <property type="component" value="Unassembled WGS sequence"/>
</dbReference>
<evidence type="ECO:0000313" key="3">
    <source>
        <dbReference type="EMBL" id="KAJ3217258.1"/>
    </source>
</evidence>
<reference evidence="3" key="1">
    <citation type="submission" date="2020-05" db="EMBL/GenBank/DDBJ databases">
        <title>Phylogenomic resolution of chytrid fungi.</title>
        <authorList>
            <person name="Stajich J.E."/>
            <person name="Amses K."/>
            <person name="Simmons R."/>
            <person name="Seto K."/>
            <person name="Myers J."/>
            <person name="Bonds A."/>
            <person name="Quandt C.A."/>
            <person name="Barry K."/>
            <person name="Liu P."/>
            <person name="Grigoriev I."/>
            <person name="Longcore J.E."/>
            <person name="James T.Y."/>
        </authorList>
    </citation>
    <scope>NUCLEOTIDE SEQUENCE</scope>
    <source>
        <strain evidence="3">JEL0476</strain>
    </source>
</reference>
<dbReference type="GO" id="GO:0015369">
    <property type="term" value="F:calcium:proton antiporter activity"/>
    <property type="evidence" value="ECO:0007669"/>
    <property type="project" value="TreeGrafter"/>
</dbReference>
<dbReference type="AlphaFoldDB" id="A0AAD5XZJ1"/>
<evidence type="ECO:0000256" key="1">
    <source>
        <dbReference type="ARBA" id="ARBA00023065"/>
    </source>
</evidence>
<proteinExistence type="predicted"/>
<sequence>MNVPMDLHFTVFETAVLFISVFVVNSIISDGKSNYLEGVLLLGLYVIVGFGFFVMPEVL</sequence>
<evidence type="ECO:0000313" key="4">
    <source>
        <dbReference type="Proteomes" id="UP001211065"/>
    </source>
</evidence>
<dbReference type="GO" id="GO:0006874">
    <property type="term" value="P:intracellular calcium ion homeostasis"/>
    <property type="evidence" value="ECO:0007669"/>
    <property type="project" value="TreeGrafter"/>
</dbReference>
<keyword evidence="2" id="KW-0472">Membrane</keyword>
<keyword evidence="2" id="KW-0812">Transmembrane</keyword>
<dbReference type="EMBL" id="JADGJW010000436">
    <property type="protein sequence ID" value="KAJ3217258.1"/>
    <property type="molecule type" value="Genomic_DNA"/>
</dbReference>
<dbReference type="GO" id="GO:0000329">
    <property type="term" value="C:fungal-type vacuole membrane"/>
    <property type="evidence" value="ECO:0007669"/>
    <property type="project" value="TreeGrafter"/>
</dbReference>
<keyword evidence="2" id="KW-1133">Transmembrane helix</keyword>
<comment type="caution">
    <text evidence="3">The sequence shown here is derived from an EMBL/GenBank/DDBJ whole genome shotgun (WGS) entry which is preliminary data.</text>
</comment>
<gene>
    <name evidence="3" type="ORF">HK099_005539</name>
</gene>
<feature type="transmembrane region" description="Helical" evidence="2">
    <location>
        <begin position="6"/>
        <end position="28"/>
    </location>
</feature>
<dbReference type="PANTHER" id="PTHR31503">
    <property type="entry name" value="VACUOLAR CALCIUM ION TRANSPORTER"/>
    <property type="match status" value="1"/>
</dbReference>
<organism evidence="3 4">
    <name type="scientific">Clydaea vesicula</name>
    <dbReference type="NCBI Taxonomy" id="447962"/>
    <lineage>
        <taxon>Eukaryota</taxon>
        <taxon>Fungi</taxon>
        <taxon>Fungi incertae sedis</taxon>
        <taxon>Chytridiomycota</taxon>
        <taxon>Chytridiomycota incertae sedis</taxon>
        <taxon>Chytridiomycetes</taxon>
        <taxon>Lobulomycetales</taxon>
        <taxon>Lobulomycetaceae</taxon>
        <taxon>Clydaea</taxon>
    </lineage>
</organism>
<feature type="transmembrane region" description="Helical" evidence="2">
    <location>
        <begin position="35"/>
        <end position="55"/>
    </location>
</feature>
<evidence type="ECO:0000256" key="2">
    <source>
        <dbReference type="SAM" id="Phobius"/>
    </source>
</evidence>
<keyword evidence="1" id="KW-0406">Ion transport</keyword>
<name>A0AAD5XZJ1_9FUNG</name>
<accession>A0AAD5XZJ1</accession>